<dbReference type="PROSITE" id="PS50878">
    <property type="entry name" value="RT_POL"/>
    <property type="match status" value="1"/>
</dbReference>
<dbReference type="PANTHER" id="PTHR33116:SF86">
    <property type="entry name" value="REVERSE TRANSCRIPTASE DOMAIN-CONTAINING PROTEIN"/>
    <property type="match status" value="1"/>
</dbReference>
<keyword evidence="2" id="KW-0548">Nucleotidyltransferase</keyword>
<sequence>MNLGDRNTKYFHAVSKVRKSKNRIKSILDNQGIEHFRDDAIGKVAEAYFINLFTTTQNTDLIDIISSIDCKVSDEMNRELILPISDQEVKDAVFSIGADRAPGFDGYTAAFYQQFWDDVGGDVCRMVRHFFETDTMDTTINRTQLCLISKITDSKQLVDYRPISLCTVNYKIISKVMVMRLKKCLSLIISDSQAAFVPGRNISDNVLVAHELLHSLKSKRECQHGYMAIKTDISKAYDRVEWNFLERVMTQLGFDSRWVKWIMECVRTVTYEILINGAPYGNVQPTRGIRQGDPLSPYLFLFCAEVLSQLLQKAESNNHIHGMKITSSCPSISHLLFADDSLFFCRATSSTCQKMAAIFQKYEEASGQMINYNKSSIIFGMKIPETKRQRLKRILRIEKVGGGGKYLGLPEQFGRKKVELFSYIVQRVKERTKSWSTKYLSPAGKEILIKSVAMALPVYSMNCFILPSTICDEINGVLTSFWWGTENEKRKIPWVAWERMSLPKREGGLGFKDLHLFNKALLAKQAWRILMNPTSLLARLYKGIYFPNSNFLQTQTRNQSSYGWRSIQEGKDLLQQGLRVRLGDGNNTKIWEDPWLPTLPPRPANGPVLNPDMKVSDLWKINQREWDPVIFEGVLNPEDQALAATLYLSKHAMMDTYEWAYTKNAQYTL</sequence>
<dbReference type="Pfam" id="PF00078">
    <property type="entry name" value="RVT_1"/>
    <property type="match status" value="1"/>
</dbReference>
<evidence type="ECO:0000259" key="1">
    <source>
        <dbReference type="PROSITE" id="PS50878"/>
    </source>
</evidence>
<comment type="caution">
    <text evidence="2">The sequence shown here is derived from an EMBL/GenBank/DDBJ whole genome shotgun (WGS) entry which is preliminary data.</text>
</comment>
<keyword evidence="2" id="KW-0695">RNA-directed DNA polymerase</keyword>
<accession>A0A8T2CHI2</accession>
<proteinExistence type="predicted"/>
<keyword evidence="2" id="KW-0808">Transferase</keyword>
<dbReference type="EMBL" id="JAEFBJ010000006">
    <property type="protein sequence ID" value="KAG7597660.1"/>
    <property type="molecule type" value="Genomic_DNA"/>
</dbReference>
<protein>
    <submittedName>
        <fullName evidence="2">Reverse transcriptase domain</fullName>
    </submittedName>
</protein>
<keyword evidence="3" id="KW-1185">Reference proteome</keyword>
<organism evidence="2 3">
    <name type="scientific">Arabidopsis suecica</name>
    <name type="common">Swedish thale-cress</name>
    <name type="synonym">Cardaminopsis suecica</name>
    <dbReference type="NCBI Taxonomy" id="45249"/>
    <lineage>
        <taxon>Eukaryota</taxon>
        <taxon>Viridiplantae</taxon>
        <taxon>Streptophyta</taxon>
        <taxon>Embryophyta</taxon>
        <taxon>Tracheophyta</taxon>
        <taxon>Spermatophyta</taxon>
        <taxon>Magnoliopsida</taxon>
        <taxon>eudicotyledons</taxon>
        <taxon>Gunneridae</taxon>
        <taxon>Pentapetalae</taxon>
        <taxon>rosids</taxon>
        <taxon>malvids</taxon>
        <taxon>Brassicales</taxon>
        <taxon>Brassicaceae</taxon>
        <taxon>Camelineae</taxon>
        <taxon>Arabidopsis</taxon>
    </lineage>
</organism>
<dbReference type="InterPro" id="IPR000477">
    <property type="entry name" value="RT_dom"/>
</dbReference>
<name>A0A8T2CHI2_ARASU</name>
<evidence type="ECO:0000313" key="2">
    <source>
        <dbReference type="EMBL" id="KAG7597660.1"/>
    </source>
</evidence>
<dbReference type="OrthoDB" id="1732437at2759"/>
<feature type="domain" description="Reverse transcriptase" evidence="1">
    <location>
        <begin position="129"/>
        <end position="395"/>
    </location>
</feature>
<dbReference type="Proteomes" id="UP000694251">
    <property type="component" value="Chromosome 6"/>
</dbReference>
<dbReference type="CDD" id="cd01650">
    <property type="entry name" value="RT_nLTR_like"/>
    <property type="match status" value="1"/>
</dbReference>
<dbReference type="GO" id="GO:0003964">
    <property type="term" value="F:RNA-directed DNA polymerase activity"/>
    <property type="evidence" value="ECO:0007669"/>
    <property type="project" value="UniProtKB-KW"/>
</dbReference>
<dbReference type="AlphaFoldDB" id="A0A8T2CHI2"/>
<reference evidence="2 3" key="1">
    <citation type="submission" date="2020-12" db="EMBL/GenBank/DDBJ databases">
        <title>Concerted genomic and epigenomic changes stabilize Arabidopsis allopolyploids.</title>
        <authorList>
            <person name="Chen Z."/>
        </authorList>
    </citation>
    <scope>NUCLEOTIDE SEQUENCE [LARGE SCALE GENOMIC DNA]</scope>
    <source>
        <strain evidence="2">As9502</strain>
        <tissue evidence="2">Leaf</tissue>
    </source>
</reference>
<gene>
    <name evidence="2" type="ORF">ISN44_As06g019980</name>
</gene>
<dbReference type="PANTHER" id="PTHR33116">
    <property type="entry name" value="REVERSE TRANSCRIPTASE ZINC-BINDING DOMAIN-CONTAINING PROTEIN-RELATED-RELATED"/>
    <property type="match status" value="1"/>
</dbReference>
<evidence type="ECO:0000313" key="3">
    <source>
        <dbReference type="Proteomes" id="UP000694251"/>
    </source>
</evidence>